<evidence type="ECO:0000256" key="1">
    <source>
        <dbReference type="ARBA" id="ARBA00023002"/>
    </source>
</evidence>
<accession>A0A2R4T3J0</accession>
<dbReference type="Proteomes" id="UP000244201">
    <property type="component" value="Chromosome"/>
</dbReference>
<organism evidence="3 4">
    <name type="scientific">Streptomyces lunaelactis</name>
    <dbReference type="NCBI Taxonomy" id="1535768"/>
    <lineage>
        <taxon>Bacteria</taxon>
        <taxon>Bacillati</taxon>
        <taxon>Actinomycetota</taxon>
        <taxon>Actinomycetes</taxon>
        <taxon>Kitasatosporales</taxon>
        <taxon>Streptomycetaceae</taxon>
        <taxon>Streptomyces</taxon>
    </lineage>
</organism>
<dbReference type="GO" id="GO:0070967">
    <property type="term" value="F:coenzyme F420 binding"/>
    <property type="evidence" value="ECO:0007669"/>
    <property type="project" value="TreeGrafter"/>
</dbReference>
<dbReference type="InterPro" id="IPR052019">
    <property type="entry name" value="F420H2_bilvrd_red/Heme_oxyg"/>
</dbReference>
<reference evidence="3 4" key="1">
    <citation type="submission" date="2018-01" db="EMBL/GenBank/DDBJ databases">
        <title>Complete genome sequence of Streptomyces lunaelactis MM109T, a Ferroverdin A producer isolated from cave moonmilk deposits.</title>
        <authorList>
            <person name="Naome A."/>
            <person name="Martinet L."/>
            <person name="Maciejewska M."/>
            <person name="Anderssen S."/>
            <person name="Adam D."/>
            <person name="Tenconi E."/>
            <person name="Deflandre B."/>
            <person name="Arguelles-Arias A."/>
            <person name="Calusinska M."/>
            <person name="Copieters W."/>
            <person name="Karim L."/>
            <person name="Hanikenne M."/>
            <person name="Baurain D."/>
            <person name="van Wezel G."/>
            <person name="Smargiasso N."/>
            <person name="de Pauw E."/>
            <person name="Delfosse P."/>
            <person name="Rigali S."/>
        </authorList>
    </citation>
    <scope>NUCLEOTIDE SEQUENCE [LARGE SCALE GENOMIC DNA]</scope>
    <source>
        <strain evidence="3 4">MM109</strain>
    </source>
</reference>
<dbReference type="GeneID" id="55657064"/>
<name>A0A2R4T3J0_9ACTN</name>
<evidence type="ECO:0000313" key="4">
    <source>
        <dbReference type="Proteomes" id="UP000244201"/>
    </source>
</evidence>
<evidence type="ECO:0000313" key="3">
    <source>
        <dbReference type="EMBL" id="AVZ73710.1"/>
    </source>
</evidence>
<dbReference type="SUPFAM" id="SSF50475">
    <property type="entry name" value="FMN-binding split barrel"/>
    <property type="match status" value="1"/>
</dbReference>
<gene>
    <name evidence="3" type="ORF">SLUN_17530</name>
</gene>
<dbReference type="KEGG" id="slk:SLUN_17530"/>
<keyword evidence="1" id="KW-0560">Oxidoreductase</keyword>
<dbReference type="InterPro" id="IPR011576">
    <property type="entry name" value="Pyridox_Oxase_N"/>
</dbReference>
<protein>
    <recommendedName>
        <fullName evidence="2">Pyridoxamine 5'-phosphate oxidase N-terminal domain-containing protein</fullName>
    </recommendedName>
</protein>
<proteinExistence type="predicted"/>
<dbReference type="Pfam" id="PF01243">
    <property type="entry name" value="PNPOx_N"/>
    <property type="match status" value="1"/>
</dbReference>
<evidence type="ECO:0000259" key="2">
    <source>
        <dbReference type="Pfam" id="PF01243"/>
    </source>
</evidence>
<keyword evidence="4" id="KW-1185">Reference proteome</keyword>
<dbReference type="OrthoDB" id="162914at2"/>
<dbReference type="PANTHER" id="PTHR35176:SF6">
    <property type="entry name" value="HEME OXYGENASE HI_0854-RELATED"/>
    <property type="match status" value="1"/>
</dbReference>
<feature type="domain" description="Pyridoxamine 5'-phosphate oxidase N-terminal" evidence="2">
    <location>
        <begin position="4"/>
        <end position="90"/>
    </location>
</feature>
<dbReference type="EMBL" id="CP026304">
    <property type="protein sequence ID" value="AVZ73710.1"/>
    <property type="molecule type" value="Genomic_DNA"/>
</dbReference>
<dbReference type="AlphaFoldDB" id="A0A2R4T3J0"/>
<sequence length="138" mass="15555">MKHDELLQFLRRYRLAVQASVTPDGAPQAAVVGFAVSDELEIVFDTVESTRKYGNLRADPRVALVVGWDDAITAQIEGVADFPTGSELEHIRACYFTAYPDGRDRLAWPGITHVRVRPAWIRYSDFTQDPPHIEELTL</sequence>
<dbReference type="Gene3D" id="2.30.110.10">
    <property type="entry name" value="Electron Transport, Fmn-binding Protein, Chain A"/>
    <property type="match status" value="1"/>
</dbReference>
<dbReference type="GO" id="GO:0016627">
    <property type="term" value="F:oxidoreductase activity, acting on the CH-CH group of donors"/>
    <property type="evidence" value="ECO:0007669"/>
    <property type="project" value="TreeGrafter"/>
</dbReference>
<dbReference type="GO" id="GO:0005829">
    <property type="term" value="C:cytosol"/>
    <property type="evidence" value="ECO:0007669"/>
    <property type="project" value="TreeGrafter"/>
</dbReference>
<dbReference type="PANTHER" id="PTHR35176">
    <property type="entry name" value="HEME OXYGENASE HI_0854-RELATED"/>
    <property type="match status" value="1"/>
</dbReference>
<dbReference type="RefSeq" id="WP_108149388.1">
    <property type="nucleotide sequence ID" value="NZ_CP026304.1"/>
</dbReference>
<dbReference type="InterPro" id="IPR012349">
    <property type="entry name" value="Split_barrel_FMN-bd"/>
</dbReference>